<reference evidence="1" key="1">
    <citation type="submission" date="2018-02" db="EMBL/GenBank/DDBJ databases">
        <title>Rhizophora mucronata_Transcriptome.</title>
        <authorList>
            <person name="Meera S.P."/>
            <person name="Sreeshan A."/>
            <person name="Augustine A."/>
        </authorList>
    </citation>
    <scope>NUCLEOTIDE SEQUENCE</scope>
    <source>
        <tissue evidence="1">Leaf</tissue>
    </source>
</reference>
<accession>A0A2P2NXM2</accession>
<dbReference type="EMBL" id="GGEC01066738">
    <property type="protein sequence ID" value="MBX47222.1"/>
    <property type="molecule type" value="Transcribed_RNA"/>
</dbReference>
<proteinExistence type="predicted"/>
<dbReference type="AlphaFoldDB" id="A0A2P2NXM2"/>
<protein>
    <submittedName>
        <fullName evidence="1">Uncharacterized protein</fullName>
    </submittedName>
</protein>
<sequence length="49" mass="5576">MCNDGSLKLYLQNVYCLQFLNLLACLTNCIAVLQVCISTCSYEITDFYL</sequence>
<evidence type="ECO:0000313" key="1">
    <source>
        <dbReference type="EMBL" id="MBX47222.1"/>
    </source>
</evidence>
<organism evidence="1">
    <name type="scientific">Rhizophora mucronata</name>
    <name type="common">Asiatic mangrove</name>
    <dbReference type="NCBI Taxonomy" id="61149"/>
    <lineage>
        <taxon>Eukaryota</taxon>
        <taxon>Viridiplantae</taxon>
        <taxon>Streptophyta</taxon>
        <taxon>Embryophyta</taxon>
        <taxon>Tracheophyta</taxon>
        <taxon>Spermatophyta</taxon>
        <taxon>Magnoliopsida</taxon>
        <taxon>eudicotyledons</taxon>
        <taxon>Gunneridae</taxon>
        <taxon>Pentapetalae</taxon>
        <taxon>rosids</taxon>
        <taxon>fabids</taxon>
        <taxon>Malpighiales</taxon>
        <taxon>Rhizophoraceae</taxon>
        <taxon>Rhizophora</taxon>
    </lineage>
</organism>
<name>A0A2P2NXM2_RHIMU</name>